<dbReference type="SMART" id="SM00387">
    <property type="entry name" value="HATPase_c"/>
    <property type="match status" value="1"/>
</dbReference>
<dbReference type="InterPro" id="IPR033479">
    <property type="entry name" value="dCache_1"/>
</dbReference>
<keyword evidence="17" id="KW-0067">ATP-binding</keyword>
<evidence type="ECO:0000256" key="11">
    <source>
        <dbReference type="ARBA" id="ARBA00023136"/>
    </source>
</evidence>
<dbReference type="Gene3D" id="6.10.340.10">
    <property type="match status" value="1"/>
</dbReference>
<evidence type="ECO:0000256" key="4">
    <source>
        <dbReference type="ARBA" id="ARBA00022475"/>
    </source>
</evidence>
<dbReference type="InterPro" id="IPR004358">
    <property type="entry name" value="Sig_transdc_His_kin-like_C"/>
</dbReference>
<dbReference type="CDD" id="cd00082">
    <property type="entry name" value="HisKA"/>
    <property type="match status" value="1"/>
</dbReference>
<dbReference type="InterPro" id="IPR036890">
    <property type="entry name" value="HATPase_C_sf"/>
</dbReference>
<dbReference type="PROSITE" id="PS50885">
    <property type="entry name" value="HAMP"/>
    <property type="match status" value="1"/>
</dbReference>
<dbReference type="EC" id="2.7.13.3" evidence="3"/>
<dbReference type="PANTHER" id="PTHR43711:SF29">
    <property type="entry name" value="HISTIDINE KINASE"/>
    <property type="match status" value="1"/>
</dbReference>
<dbReference type="PRINTS" id="PR00344">
    <property type="entry name" value="BCTRLSENSOR"/>
</dbReference>
<evidence type="ECO:0000256" key="10">
    <source>
        <dbReference type="ARBA" id="ARBA00023012"/>
    </source>
</evidence>
<dbReference type="SUPFAM" id="SSF158472">
    <property type="entry name" value="HAMP domain-like"/>
    <property type="match status" value="1"/>
</dbReference>
<dbReference type="Gene3D" id="1.10.287.130">
    <property type="match status" value="1"/>
</dbReference>
<gene>
    <name evidence="17" type="ORF">NEA10_08980</name>
</gene>
<feature type="domain" description="HAMP" evidence="16">
    <location>
        <begin position="389"/>
        <end position="441"/>
    </location>
</feature>
<accession>A0ABY5AVI9</accession>
<dbReference type="InterPro" id="IPR003661">
    <property type="entry name" value="HisK_dim/P_dom"/>
</dbReference>
<dbReference type="InterPro" id="IPR003660">
    <property type="entry name" value="HAMP_dom"/>
</dbReference>
<feature type="coiled-coil region" evidence="12">
    <location>
        <begin position="440"/>
        <end position="467"/>
    </location>
</feature>
<feature type="transmembrane region" description="Helical" evidence="14">
    <location>
        <begin position="20"/>
        <end position="46"/>
    </location>
</feature>
<name>A0ABY5AVI9_9CYAN</name>
<keyword evidence="9 14" id="KW-1133">Transmembrane helix</keyword>
<protein>
    <recommendedName>
        <fullName evidence="3">histidine kinase</fullName>
        <ecNumber evidence="3">2.7.13.3</ecNumber>
    </recommendedName>
</protein>
<dbReference type="CDD" id="cd06225">
    <property type="entry name" value="HAMP"/>
    <property type="match status" value="1"/>
</dbReference>
<evidence type="ECO:0000256" key="7">
    <source>
        <dbReference type="ARBA" id="ARBA00022692"/>
    </source>
</evidence>
<dbReference type="Pfam" id="PF00512">
    <property type="entry name" value="HisKA"/>
    <property type="match status" value="1"/>
</dbReference>
<dbReference type="Proteomes" id="UP001056708">
    <property type="component" value="Chromosome"/>
</dbReference>
<dbReference type="Pfam" id="PF00672">
    <property type="entry name" value="HAMP"/>
    <property type="match status" value="1"/>
</dbReference>
<dbReference type="CDD" id="cd16922">
    <property type="entry name" value="HATPase_EvgS-ArcB-TorS-like"/>
    <property type="match status" value="1"/>
</dbReference>
<keyword evidence="11 14" id="KW-0472">Membrane</keyword>
<keyword evidence="5" id="KW-0597">Phosphoprotein</keyword>
<evidence type="ECO:0000259" key="15">
    <source>
        <dbReference type="PROSITE" id="PS50109"/>
    </source>
</evidence>
<evidence type="ECO:0000256" key="3">
    <source>
        <dbReference type="ARBA" id="ARBA00012438"/>
    </source>
</evidence>
<organism evidence="17 18">
    <name type="scientific">Phormidium yuhuli AB48</name>
    <dbReference type="NCBI Taxonomy" id="2940671"/>
    <lineage>
        <taxon>Bacteria</taxon>
        <taxon>Bacillati</taxon>
        <taxon>Cyanobacteriota</taxon>
        <taxon>Cyanophyceae</taxon>
        <taxon>Oscillatoriophycideae</taxon>
        <taxon>Oscillatoriales</taxon>
        <taxon>Oscillatoriaceae</taxon>
        <taxon>Phormidium</taxon>
        <taxon>Phormidium yuhuli</taxon>
    </lineage>
</organism>
<dbReference type="SUPFAM" id="SSF55874">
    <property type="entry name" value="ATPase domain of HSP90 chaperone/DNA topoisomerase II/histidine kinase"/>
    <property type="match status" value="1"/>
</dbReference>
<evidence type="ECO:0000256" key="5">
    <source>
        <dbReference type="ARBA" id="ARBA00022553"/>
    </source>
</evidence>
<evidence type="ECO:0000256" key="14">
    <source>
        <dbReference type="SAM" id="Phobius"/>
    </source>
</evidence>
<proteinExistence type="predicted"/>
<keyword evidence="7 14" id="KW-0812">Transmembrane</keyword>
<dbReference type="SMART" id="SM00304">
    <property type="entry name" value="HAMP"/>
    <property type="match status" value="1"/>
</dbReference>
<evidence type="ECO:0000259" key="16">
    <source>
        <dbReference type="PROSITE" id="PS50885"/>
    </source>
</evidence>
<dbReference type="Gene3D" id="3.30.565.10">
    <property type="entry name" value="Histidine kinase-like ATPase, C-terminal domain"/>
    <property type="match status" value="1"/>
</dbReference>
<keyword evidence="4" id="KW-1003">Cell membrane</keyword>
<evidence type="ECO:0000256" key="12">
    <source>
        <dbReference type="SAM" id="Coils"/>
    </source>
</evidence>
<evidence type="ECO:0000256" key="13">
    <source>
        <dbReference type="SAM" id="MobiDB-lite"/>
    </source>
</evidence>
<dbReference type="SUPFAM" id="SSF47384">
    <property type="entry name" value="Homodimeric domain of signal transducing histidine kinase"/>
    <property type="match status" value="1"/>
</dbReference>
<keyword evidence="6" id="KW-0808">Transferase</keyword>
<dbReference type="GO" id="GO:0005524">
    <property type="term" value="F:ATP binding"/>
    <property type="evidence" value="ECO:0007669"/>
    <property type="project" value="UniProtKB-KW"/>
</dbReference>
<keyword evidence="17" id="KW-0547">Nucleotide-binding</keyword>
<evidence type="ECO:0000256" key="1">
    <source>
        <dbReference type="ARBA" id="ARBA00000085"/>
    </source>
</evidence>
<dbReference type="InterPro" id="IPR036097">
    <property type="entry name" value="HisK_dim/P_sf"/>
</dbReference>
<feature type="region of interest" description="Disordered" evidence="13">
    <location>
        <begin position="720"/>
        <end position="740"/>
    </location>
</feature>
<comment type="subcellular location">
    <subcellularLocation>
        <location evidence="2">Cell membrane</location>
        <topology evidence="2">Multi-pass membrane protein</topology>
    </subcellularLocation>
</comment>
<dbReference type="InterPro" id="IPR050736">
    <property type="entry name" value="Sensor_HK_Regulatory"/>
</dbReference>
<keyword evidence="18" id="KW-1185">Reference proteome</keyword>
<dbReference type="RefSeq" id="WP_252665005.1">
    <property type="nucleotide sequence ID" value="NZ_CP098611.1"/>
</dbReference>
<evidence type="ECO:0000256" key="9">
    <source>
        <dbReference type="ARBA" id="ARBA00022989"/>
    </source>
</evidence>
<dbReference type="Gene3D" id="3.30.450.20">
    <property type="entry name" value="PAS domain"/>
    <property type="match status" value="1"/>
</dbReference>
<dbReference type="InterPro" id="IPR005467">
    <property type="entry name" value="His_kinase_dom"/>
</dbReference>
<sequence>MSHGLLMPLKQRIQRLSSQVPLRLILVVPFLLEISLIVGLTGWFSLRKGREAVHNLVSQLAQEKSDRIETEIAKFLEMPLTVNQITARAIERDRIDVSNVRNLQALFWDQLQSFPSINGIGFGETNQGHFIGIASREINETTEYYIEFADDETNGDFISFSVDVLGQMTTSRLMRQDFDARDRPWYRRTIGLGHSNWSPLYRPISQAADNSLAISASQPIYDERHVLLGVATVTLQLQYISTVLKQLDIAYDGQAYIVDSTGQLIGISDGTDPLRAIALDSQYSEYFARPYARYSNQPVIAESAHYLESRFGHWSQIVEQKNLYFETELENYFLQVRLIRDNYGVRWRSVVIIPESKFMVEIEANQRLTLVLCAIALVIAAGLGWLTARWLTRPLLKLSEISQDIAQGKRDRPIPEGGIREISQLSDSFRDMAQQLQTSFDLLEDKVAERTAQLQEAKQLADAANAAKSKFIANMSHELRTPLNGVLGYAQILMHAQHLTALEVKQLNSLYTCGNHLLSLINDILDFAKIEAGELTIHPKVAHFGKVLDTVIEICQVNADEKSLNLIVTRSLDLPSYAFFDDKRLKQVLINLLGNAIKFTEPQGQVEFRIQTCNPLISKPTQEPPTETTPQNSLEVKFEIIDTGIGIADGDIERIFQPFEQVSTPDRNTDGTGLGLVIVQEILNHMGTELQVKSKLGIGSHFSFSLHLNTDFCEPLQPNSESVTTATRDQKPVVSRPTDVSTLPQESHLVELLHLAKRGSLNRLSQYLDTLELEDSNFRNFCQHYRQRVQTFQVRSLVEELTQDLELKSASDPAPDRLR</sequence>
<keyword evidence="12" id="KW-0175">Coiled coil</keyword>
<evidence type="ECO:0000313" key="18">
    <source>
        <dbReference type="Proteomes" id="UP001056708"/>
    </source>
</evidence>
<evidence type="ECO:0000256" key="8">
    <source>
        <dbReference type="ARBA" id="ARBA00022777"/>
    </source>
</evidence>
<evidence type="ECO:0000256" key="6">
    <source>
        <dbReference type="ARBA" id="ARBA00022679"/>
    </source>
</evidence>
<reference evidence="17" key="1">
    <citation type="submission" date="2022-06" db="EMBL/GenBank/DDBJ databases">
        <title>Genome sequence of Phormidium yuhuli AB48 isolated from an industrial photobioreactor environment.</title>
        <authorList>
            <person name="Qiu Y."/>
            <person name="Noonan A.J.C."/>
            <person name="Dofher K."/>
            <person name="Koch M."/>
            <person name="Kieft B."/>
            <person name="Lin X."/>
            <person name="Ziels R.M."/>
            <person name="Hallam S.J."/>
        </authorList>
    </citation>
    <scope>NUCLEOTIDE SEQUENCE</scope>
    <source>
        <strain evidence="17">AB48</strain>
    </source>
</reference>
<keyword evidence="8" id="KW-0418">Kinase</keyword>
<dbReference type="EMBL" id="CP098611">
    <property type="protein sequence ID" value="USR92828.1"/>
    <property type="molecule type" value="Genomic_DNA"/>
</dbReference>
<evidence type="ECO:0000313" key="17">
    <source>
        <dbReference type="EMBL" id="USR92828.1"/>
    </source>
</evidence>
<feature type="domain" description="Histidine kinase" evidence="15">
    <location>
        <begin position="474"/>
        <end position="710"/>
    </location>
</feature>
<dbReference type="SMART" id="SM00388">
    <property type="entry name" value="HisKA"/>
    <property type="match status" value="1"/>
</dbReference>
<dbReference type="CDD" id="cd12913">
    <property type="entry name" value="PDC1_MCP_like"/>
    <property type="match status" value="1"/>
</dbReference>
<dbReference type="Pfam" id="PF02743">
    <property type="entry name" value="dCache_1"/>
    <property type="match status" value="1"/>
</dbReference>
<feature type="transmembrane region" description="Helical" evidence="14">
    <location>
        <begin position="368"/>
        <end position="388"/>
    </location>
</feature>
<dbReference type="PROSITE" id="PS50109">
    <property type="entry name" value="HIS_KIN"/>
    <property type="match status" value="1"/>
</dbReference>
<keyword evidence="10" id="KW-0902">Two-component regulatory system</keyword>
<evidence type="ECO:0000256" key="2">
    <source>
        <dbReference type="ARBA" id="ARBA00004651"/>
    </source>
</evidence>
<dbReference type="InterPro" id="IPR003594">
    <property type="entry name" value="HATPase_dom"/>
</dbReference>
<dbReference type="Pfam" id="PF02518">
    <property type="entry name" value="HATPase_c"/>
    <property type="match status" value="1"/>
</dbReference>
<comment type="catalytic activity">
    <reaction evidence="1">
        <text>ATP + protein L-histidine = ADP + protein N-phospho-L-histidine.</text>
        <dbReference type="EC" id="2.7.13.3"/>
    </reaction>
</comment>
<dbReference type="PANTHER" id="PTHR43711">
    <property type="entry name" value="TWO-COMPONENT HISTIDINE KINASE"/>
    <property type="match status" value="1"/>
</dbReference>